<comment type="similarity">
    <text evidence="1">Belongs to the 3-hydroxyacyl-CoA dehydrogenase family.</text>
</comment>
<feature type="binding site" evidence="4">
    <location>
        <position position="146"/>
    </location>
    <ligand>
        <name>NAD(+)</name>
        <dbReference type="ChEBI" id="CHEBI:57540"/>
    </ligand>
</feature>
<dbReference type="PROSITE" id="PS00067">
    <property type="entry name" value="3HCDH"/>
    <property type="match status" value="1"/>
</dbReference>
<feature type="domain" description="3-hydroxyacyl-CoA dehydrogenase C-terminal" evidence="6">
    <location>
        <begin position="189"/>
        <end position="285"/>
    </location>
</feature>
<organism evidence="8 9">
    <name type="scientific">Geobacter argillaceus</name>
    <dbReference type="NCBI Taxonomy" id="345631"/>
    <lineage>
        <taxon>Bacteria</taxon>
        <taxon>Pseudomonadati</taxon>
        <taxon>Thermodesulfobacteriota</taxon>
        <taxon>Desulfuromonadia</taxon>
        <taxon>Geobacterales</taxon>
        <taxon>Geobacteraceae</taxon>
        <taxon>Geobacter</taxon>
    </lineage>
</organism>
<feature type="binding site" evidence="4">
    <location>
        <position position="100"/>
    </location>
    <ligand>
        <name>NAD(+)</name>
        <dbReference type="ChEBI" id="CHEBI:57540"/>
    </ligand>
</feature>
<dbReference type="GO" id="GO:0006631">
    <property type="term" value="P:fatty acid metabolic process"/>
    <property type="evidence" value="ECO:0007669"/>
    <property type="project" value="InterPro"/>
</dbReference>
<dbReference type="Gene3D" id="3.40.50.720">
    <property type="entry name" value="NAD(P)-binding Rossmann-like Domain"/>
    <property type="match status" value="1"/>
</dbReference>
<sequence length="289" mass="31393">MKLEDIKVVGMAGAGSMGAGIAQVAAMAGLQVKVVDVSDAVWGRAEKTITKSLERIVKKGTITEDEMKAVLGRISFSTDVSTLKDVPFIFEAVFEDLGVKKELFAKLDAVCGDDTIYATNTSSIAITEMAALVKRPAKFVGMHFFNPVPMMKLVEVIPALQTAVETKDLALAMAKKIGKTAITCKDTPGFVVNRLFVPYIIDAVRLLEEGVASAEDIDTAMKLGCNMPMGPLEFQDFAGVDIGYHVINIFHDYMKQERFAAPGLLRNMIKAGYVGRKAGKGFYDYSEEK</sequence>
<feature type="binding site" evidence="4">
    <location>
        <position position="36"/>
    </location>
    <ligand>
        <name>NAD(+)</name>
        <dbReference type="ChEBI" id="CHEBI:57540"/>
    </ligand>
</feature>
<feature type="binding site" evidence="4">
    <location>
        <position position="95"/>
    </location>
    <ligand>
        <name>NAD(+)</name>
        <dbReference type="ChEBI" id="CHEBI:57540"/>
    </ligand>
</feature>
<dbReference type="FunFam" id="3.40.50.720:FF:000009">
    <property type="entry name" value="Fatty oxidation complex, alpha subunit"/>
    <property type="match status" value="1"/>
</dbReference>
<dbReference type="PIRSF" id="PIRSF000105">
    <property type="entry name" value="HCDH"/>
    <property type="match status" value="1"/>
</dbReference>
<gene>
    <name evidence="8" type="ORF">JN12_03777</name>
</gene>
<dbReference type="InterPro" id="IPR006180">
    <property type="entry name" value="3-OHacyl-CoA_DH_CS"/>
</dbReference>
<dbReference type="OrthoDB" id="9775332at2"/>
<dbReference type="InterPro" id="IPR006176">
    <property type="entry name" value="3-OHacyl-CoA_DH_NAD-bd"/>
</dbReference>
<evidence type="ECO:0000313" key="8">
    <source>
        <dbReference type="EMBL" id="TWJ13663.1"/>
    </source>
</evidence>
<feature type="binding site" evidence="5">
    <location>
        <position position="59"/>
    </location>
    <ligand>
        <name>CoA</name>
        <dbReference type="ChEBI" id="CHEBI:57287"/>
    </ligand>
</feature>
<dbReference type="PANTHER" id="PTHR48075">
    <property type="entry name" value="3-HYDROXYACYL-COA DEHYDROGENASE FAMILY PROTEIN"/>
    <property type="match status" value="1"/>
</dbReference>
<dbReference type="Gene3D" id="1.10.1040.10">
    <property type="entry name" value="N-(1-d-carboxylethyl)-l-norvaline Dehydrogenase, domain 2"/>
    <property type="match status" value="1"/>
</dbReference>
<evidence type="ECO:0000256" key="4">
    <source>
        <dbReference type="PIRSR" id="PIRSR000105-2"/>
    </source>
</evidence>
<evidence type="ECO:0000259" key="7">
    <source>
        <dbReference type="Pfam" id="PF02737"/>
    </source>
</evidence>
<keyword evidence="2" id="KW-0560">Oxidoreductase</keyword>
<evidence type="ECO:0000256" key="1">
    <source>
        <dbReference type="ARBA" id="ARBA00009463"/>
    </source>
</evidence>
<dbReference type="SUPFAM" id="SSF51735">
    <property type="entry name" value="NAD(P)-binding Rossmann-fold domains"/>
    <property type="match status" value="1"/>
</dbReference>
<dbReference type="RefSeq" id="WP_145025691.1">
    <property type="nucleotide sequence ID" value="NZ_VLLN01000037.1"/>
</dbReference>
<feature type="site" description="Important for catalytic activity" evidence="3">
    <location>
        <position position="143"/>
    </location>
</feature>
<dbReference type="Proteomes" id="UP000319449">
    <property type="component" value="Unassembled WGS sequence"/>
</dbReference>
<protein>
    <submittedName>
        <fullName evidence="8">3-hydroxyacyl-CoA dehydrogenase</fullName>
    </submittedName>
</protein>
<dbReference type="InterPro" id="IPR013328">
    <property type="entry name" value="6PGD_dom2"/>
</dbReference>
<dbReference type="Pfam" id="PF00725">
    <property type="entry name" value="3HCDH"/>
    <property type="match status" value="1"/>
</dbReference>
<dbReference type="EMBL" id="VLLN01000037">
    <property type="protein sequence ID" value="TWJ13663.1"/>
    <property type="molecule type" value="Genomic_DNA"/>
</dbReference>
<comment type="caution">
    <text evidence="8">The sequence shown here is derived from an EMBL/GenBank/DDBJ whole genome shotgun (WGS) entry which is preliminary data.</text>
</comment>
<dbReference type="InterPro" id="IPR022694">
    <property type="entry name" value="3-OHacyl-CoA_DH"/>
</dbReference>
<dbReference type="GO" id="GO:0016616">
    <property type="term" value="F:oxidoreductase activity, acting on the CH-OH group of donors, NAD or NADP as acceptor"/>
    <property type="evidence" value="ECO:0007669"/>
    <property type="project" value="InterPro"/>
</dbReference>
<evidence type="ECO:0000256" key="5">
    <source>
        <dbReference type="PIRSR" id="PIRSR000105-3"/>
    </source>
</evidence>
<keyword evidence="4" id="KW-0520">NAD</keyword>
<feature type="binding site" evidence="4">
    <location>
        <position position="122"/>
    </location>
    <ligand>
        <name>NAD(+)</name>
        <dbReference type="ChEBI" id="CHEBI:57540"/>
    </ligand>
</feature>
<keyword evidence="9" id="KW-1185">Reference proteome</keyword>
<evidence type="ECO:0000256" key="2">
    <source>
        <dbReference type="ARBA" id="ARBA00023002"/>
    </source>
</evidence>
<evidence type="ECO:0000259" key="6">
    <source>
        <dbReference type="Pfam" id="PF00725"/>
    </source>
</evidence>
<dbReference type="Pfam" id="PF02737">
    <property type="entry name" value="3HCDH_N"/>
    <property type="match status" value="1"/>
</dbReference>
<feature type="binding site" evidence="5">
    <location>
        <position position="122"/>
    </location>
    <ligand>
        <name>CoA</name>
        <dbReference type="ChEBI" id="CHEBI:57287"/>
    </ligand>
</feature>
<feature type="domain" description="3-hydroxyacyl-CoA dehydrogenase NAD binding" evidence="7">
    <location>
        <begin position="9"/>
        <end position="187"/>
    </location>
</feature>
<proteinExistence type="inferred from homology"/>
<evidence type="ECO:0000313" key="9">
    <source>
        <dbReference type="Proteomes" id="UP000319449"/>
    </source>
</evidence>
<dbReference type="SUPFAM" id="SSF48179">
    <property type="entry name" value="6-phosphogluconate dehydrogenase C-terminal domain-like"/>
    <property type="match status" value="1"/>
</dbReference>
<name>A0A562V708_9BACT</name>
<feature type="binding site" evidence="4">
    <location>
        <position position="277"/>
    </location>
    <ligand>
        <name>NAD(+)</name>
        <dbReference type="ChEBI" id="CHEBI:57540"/>
    </ligand>
</feature>
<dbReference type="InterPro" id="IPR036291">
    <property type="entry name" value="NAD(P)-bd_dom_sf"/>
</dbReference>
<reference evidence="8 9" key="1">
    <citation type="submission" date="2019-07" db="EMBL/GenBank/DDBJ databases">
        <title>Genomic Encyclopedia of Archaeal and Bacterial Type Strains, Phase II (KMG-II): from individual species to whole genera.</title>
        <authorList>
            <person name="Goeker M."/>
        </authorList>
    </citation>
    <scope>NUCLEOTIDE SEQUENCE [LARGE SCALE GENOMIC DNA]</scope>
    <source>
        <strain evidence="8 9">ATCC BAA-1139</strain>
    </source>
</reference>
<accession>A0A562V708</accession>
<evidence type="ECO:0000256" key="3">
    <source>
        <dbReference type="PIRSR" id="PIRSR000105-1"/>
    </source>
</evidence>
<dbReference type="PANTHER" id="PTHR48075:SF5">
    <property type="entry name" value="3-HYDROXYBUTYRYL-COA DEHYDROGENASE"/>
    <property type="match status" value="1"/>
</dbReference>
<dbReference type="InterPro" id="IPR008927">
    <property type="entry name" value="6-PGluconate_DH-like_C_sf"/>
</dbReference>
<feature type="binding site" evidence="4">
    <location>
        <begin position="13"/>
        <end position="18"/>
    </location>
    <ligand>
        <name>NAD(+)</name>
        <dbReference type="ChEBI" id="CHEBI:57540"/>
    </ligand>
</feature>
<feature type="binding site" evidence="5">
    <location>
        <position position="52"/>
    </location>
    <ligand>
        <name>CoA</name>
        <dbReference type="ChEBI" id="CHEBI:57287"/>
    </ligand>
</feature>
<dbReference type="GO" id="GO:0070403">
    <property type="term" value="F:NAD+ binding"/>
    <property type="evidence" value="ECO:0007669"/>
    <property type="project" value="InterPro"/>
</dbReference>
<dbReference type="AlphaFoldDB" id="A0A562V708"/>
<dbReference type="InterPro" id="IPR006108">
    <property type="entry name" value="3HC_DH_C"/>
</dbReference>